<evidence type="ECO:0000313" key="3">
    <source>
        <dbReference type="Proteomes" id="UP001623660"/>
    </source>
</evidence>
<dbReference type="Proteomes" id="UP001623660">
    <property type="component" value="Unassembled WGS sequence"/>
</dbReference>
<dbReference type="RefSeq" id="WP_406792976.1">
    <property type="nucleotide sequence ID" value="NZ_JBJHZX010000022.1"/>
</dbReference>
<evidence type="ECO:0008006" key="4">
    <source>
        <dbReference type="Google" id="ProtNLM"/>
    </source>
</evidence>
<name>A0ABW8SM51_9CLOT</name>
<sequence>MIKNIIIKVSIFSAILIFIICIITPVFILKTGNRGKLIEGLYNHTGNAYDVVLMGGSHMLAGIDPSVLWHDYGITSFNYATGGQSIDMTYYMLKEVLKKHKNSIVVLDAYYLARSAEYGEKGYISNALDNMKFSMNKLEAIWNCTPLEDRLDYLIPFLKYHYRWNELTEDDFNYDSSEIYYTKGFIAGTKRYGKDDSTANQTSRTVSGTVNLPSKSLTYLNKIIGLCKKNNLKLILVNTPFDYNSDASSEWVNQQAKMFNKVAEIAKKDNIPFISYNNKMDEINLDFKNDMYNSGHLNIWGAYKVTEDFGNYLKQNYNLEDHRNDSAYSQWNIDYKKSQAATYITDRTNK</sequence>
<gene>
    <name evidence="2" type="ORF">ACJDU8_15075</name>
</gene>
<feature type="transmembrane region" description="Helical" evidence="1">
    <location>
        <begin position="6"/>
        <end position="29"/>
    </location>
</feature>
<reference evidence="2 3" key="1">
    <citation type="submission" date="2024-11" db="EMBL/GenBank/DDBJ databases">
        <authorList>
            <person name="Heng Y.C."/>
            <person name="Lim A.C.H."/>
            <person name="Lee J.K.Y."/>
            <person name="Kittelmann S."/>
        </authorList>
    </citation>
    <scope>NUCLEOTIDE SEQUENCE [LARGE SCALE GENOMIC DNA]</scope>
    <source>
        <strain evidence="2 3">WILCCON 0269</strain>
    </source>
</reference>
<evidence type="ECO:0000256" key="1">
    <source>
        <dbReference type="SAM" id="Phobius"/>
    </source>
</evidence>
<keyword evidence="1" id="KW-1133">Transmembrane helix</keyword>
<comment type="caution">
    <text evidence="2">The sequence shown here is derived from an EMBL/GenBank/DDBJ whole genome shotgun (WGS) entry which is preliminary data.</text>
</comment>
<keyword evidence="3" id="KW-1185">Reference proteome</keyword>
<dbReference type="Gene3D" id="3.40.50.1110">
    <property type="entry name" value="SGNH hydrolase"/>
    <property type="match status" value="1"/>
</dbReference>
<evidence type="ECO:0000313" key="2">
    <source>
        <dbReference type="EMBL" id="MFL0196871.1"/>
    </source>
</evidence>
<organism evidence="2 3">
    <name type="scientific">Candidatus Clostridium eludens</name>
    <dbReference type="NCBI Taxonomy" id="3381663"/>
    <lineage>
        <taxon>Bacteria</taxon>
        <taxon>Bacillati</taxon>
        <taxon>Bacillota</taxon>
        <taxon>Clostridia</taxon>
        <taxon>Eubacteriales</taxon>
        <taxon>Clostridiaceae</taxon>
        <taxon>Clostridium</taxon>
    </lineage>
</organism>
<proteinExistence type="predicted"/>
<accession>A0ABW8SM51</accession>
<dbReference type="EMBL" id="JBJHZX010000022">
    <property type="protein sequence ID" value="MFL0196871.1"/>
    <property type="molecule type" value="Genomic_DNA"/>
</dbReference>
<dbReference type="SUPFAM" id="SSF52266">
    <property type="entry name" value="SGNH hydrolase"/>
    <property type="match status" value="1"/>
</dbReference>
<protein>
    <recommendedName>
        <fullName evidence="4">SGNH/GDSL hydrolase family protein</fullName>
    </recommendedName>
</protein>
<dbReference type="InterPro" id="IPR036514">
    <property type="entry name" value="SGNH_hydro_sf"/>
</dbReference>
<keyword evidence="1" id="KW-0472">Membrane</keyword>
<keyword evidence="1" id="KW-0812">Transmembrane</keyword>